<feature type="domain" description="Type I restriction modification DNA specificity" evidence="4">
    <location>
        <begin position="7"/>
        <end position="178"/>
    </location>
</feature>
<comment type="caution">
    <text evidence="5">The sequence shown here is derived from an EMBL/GenBank/DDBJ whole genome shotgun (WGS) entry which is preliminary data.</text>
</comment>
<accession>A0AAQ2HF20</accession>
<comment type="similarity">
    <text evidence="1">Belongs to the type-I restriction system S methylase family.</text>
</comment>
<dbReference type="GO" id="GO:0003677">
    <property type="term" value="F:DNA binding"/>
    <property type="evidence" value="ECO:0007669"/>
    <property type="project" value="UniProtKB-KW"/>
</dbReference>
<evidence type="ECO:0000256" key="3">
    <source>
        <dbReference type="ARBA" id="ARBA00023125"/>
    </source>
</evidence>
<keyword evidence="6" id="KW-1185">Reference proteome</keyword>
<dbReference type="CDD" id="cd17267">
    <property type="entry name" value="RMtype1_S_EcoAO83I-TRD1-CR1_like"/>
    <property type="match status" value="1"/>
</dbReference>
<dbReference type="AlphaFoldDB" id="A0AAQ2HF20"/>
<dbReference type="RefSeq" id="WP_134434265.1">
    <property type="nucleotide sequence ID" value="NZ_SOFY01000064.1"/>
</dbReference>
<dbReference type="SUPFAM" id="SSF116734">
    <property type="entry name" value="DNA methylase specificity domain"/>
    <property type="match status" value="2"/>
</dbReference>
<gene>
    <name evidence="5" type="ORF">E3O49_11875</name>
</gene>
<protein>
    <recommendedName>
        <fullName evidence="4">Type I restriction modification DNA specificity domain-containing protein</fullName>
    </recommendedName>
</protein>
<dbReference type="PANTHER" id="PTHR30408:SF12">
    <property type="entry name" value="TYPE I RESTRICTION ENZYME MJAVIII SPECIFICITY SUBUNIT"/>
    <property type="match status" value="1"/>
</dbReference>
<evidence type="ECO:0000256" key="1">
    <source>
        <dbReference type="ARBA" id="ARBA00010923"/>
    </source>
</evidence>
<evidence type="ECO:0000313" key="6">
    <source>
        <dbReference type="Proteomes" id="UP000297403"/>
    </source>
</evidence>
<name>A0AAQ2HF20_9MICO</name>
<evidence type="ECO:0000259" key="4">
    <source>
        <dbReference type="Pfam" id="PF01420"/>
    </source>
</evidence>
<dbReference type="InterPro" id="IPR052021">
    <property type="entry name" value="Type-I_RS_S_subunit"/>
</dbReference>
<dbReference type="InterPro" id="IPR000055">
    <property type="entry name" value="Restrct_endonuc_typeI_TRD"/>
</dbReference>
<dbReference type="EMBL" id="SOFY01000064">
    <property type="protein sequence ID" value="TFC44343.1"/>
    <property type="molecule type" value="Genomic_DNA"/>
</dbReference>
<keyword evidence="2" id="KW-0680">Restriction system</keyword>
<dbReference type="PANTHER" id="PTHR30408">
    <property type="entry name" value="TYPE-1 RESTRICTION ENZYME ECOKI SPECIFICITY PROTEIN"/>
    <property type="match status" value="1"/>
</dbReference>
<evidence type="ECO:0000256" key="2">
    <source>
        <dbReference type="ARBA" id="ARBA00022747"/>
    </source>
</evidence>
<dbReference type="GO" id="GO:0009307">
    <property type="term" value="P:DNA restriction-modification system"/>
    <property type="evidence" value="ECO:0007669"/>
    <property type="project" value="UniProtKB-KW"/>
</dbReference>
<sequence>MTQTRSSWSARTVAELCKLVTSGGTPSRSNPDFYSQGTIPWVKTGDLHDGYVIEYDEYVTESAIQNSSAKVLPEGTVLMAMYGATVGMLGMLAEPAACNQAACAMVANPDLCDPRWLFYALRNDRSRIVSRANGAAQQNLSGTTIKRLAFLTPDLAQQSAIADVLGALDDKIAINSRIADSAHALAKAEYASLMNSTGDTTTLGELLTLEYGKPLPATSRVPGPVDVFGSGGIVGSHNEAFAAGPGVVVGRKGTAGAVHWAARHFYPIDTTFYVVPKNAQVNSLIFCYFLLGSLGLREQNSDSAVPGLNRNGAHAMEVRLPDAELIRRFTLAAMPLTDLAAQAERESVSLAAIRDALLPQLMSGKLRVGDAEKVLEGVL</sequence>
<evidence type="ECO:0000313" key="5">
    <source>
        <dbReference type="EMBL" id="TFC44343.1"/>
    </source>
</evidence>
<organism evidence="5 6">
    <name type="scientific">Cryobacterium shii</name>
    <dbReference type="NCBI Taxonomy" id="1259235"/>
    <lineage>
        <taxon>Bacteria</taxon>
        <taxon>Bacillati</taxon>
        <taxon>Actinomycetota</taxon>
        <taxon>Actinomycetes</taxon>
        <taxon>Micrococcales</taxon>
        <taxon>Microbacteriaceae</taxon>
        <taxon>Cryobacterium</taxon>
    </lineage>
</organism>
<keyword evidence="3" id="KW-0238">DNA-binding</keyword>
<reference evidence="5 6" key="1">
    <citation type="submission" date="2019-03" db="EMBL/GenBank/DDBJ databases">
        <title>Genomics of glacier-inhabiting Cryobacterium strains.</title>
        <authorList>
            <person name="Liu Q."/>
            <person name="Xin Y.-H."/>
        </authorList>
    </citation>
    <scope>NUCLEOTIDE SEQUENCE [LARGE SCALE GENOMIC DNA]</scope>
    <source>
        <strain evidence="6">TMT1-22</strain>
    </source>
</reference>
<proteinExistence type="inferred from homology"/>
<dbReference type="Pfam" id="PF01420">
    <property type="entry name" value="Methylase_S"/>
    <property type="match status" value="1"/>
</dbReference>
<dbReference type="InterPro" id="IPR044946">
    <property type="entry name" value="Restrct_endonuc_typeI_TRD_sf"/>
</dbReference>
<dbReference type="Proteomes" id="UP000297403">
    <property type="component" value="Unassembled WGS sequence"/>
</dbReference>
<dbReference type="Gene3D" id="3.90.220.20">
    <property type="entry name" value="DNA methylase specificity domains"/>
    <property type="match status" value="2"/>
</dbReference>